<name>A0ABU5LC96_9GAMM</name>
<dbReference type="EMBL" id="JAOBTT010000001">
    <property type="protein sequence ID" value="MDZ7277560.1"/>
    <property type="molecule type" value="Genomic_DNA"/>
</dbReference>
<dbReference type="Proteomes" id="UP001288620">
    <property type="component" value="Unassembled WGS sequence"/>
</dbReference>
<proteinExistence type="predicted"/>
<evidence type="ECO:0008006" key="3">
    <source>
        <dbReference type="Google" id="ProtNLM"/>
    </source>
</evidence>
<dbReference type="SUPFAM" id="SSF46894">
    <property type="entry name" value="C-terminal effector domain of the bipartite response regulators"/>
    <property type="match status" value="1"/>
</dbReference>
<dbReference type="InterPro" id="IPR016032">
    <property type="entry name" value="Sig_transdc_resp-reg_C-effctor"/>
</dbReference>
<protein>
    <recommendedName>
        <fullName evidence="3">OmpR/PhoB-type domain-containing protein</fullName>
    </recommendedName>
</protein>
<dbReference type="Gene3D" id="1.10.10.10">
    <property type="entry name" value="Winged helix-like DNA-binding domain superfamily/Winged helix DNA-binding domain"/>
    <property type="match status" value="1"/>
</dbReference>
<keyword evidence="2" id="KW-1185">Reference proteome</keyword>
<gene>
    <name evidence="1" type="ORF">N4G40_04585</name>
</gene>
<accession>A0ABU5LC96</accession>
<dbReference type="InterPro" id="IPR036388">
    <property type="entry name" value="WH-like_DNA-bd_sf"/>
</dbReference>
<comment type="caution">
    <text evidence="1">The sequence shown here is derived from an EMBL/GenBank/DDBJ whole genome shotgun (WGS) entry which is preliminary data.</text>
</comment>
<evidence type="ECO:0000313" key="2">
    <source>
        <dbReference type="Proteomes" id="UP001288620"/>
    </source>
</evidence>
<organism evidence="1 2">
    <name type="scientific">Pantoea eucrina</name>
    <dbReference type="NCBI Taxonomy" id="472693"/>
    <lineage>
        <taxon>Bacteria</taxon>
        <taxon>Pseudomonadati</taxon>
        <taxon>Pseudomonadota</taxon>
        <taxon>Gammaproteobacteria</taxon>
        <taxon>Enterobacterales</taxon>
        <taxon>Erwiniaceae</taxon>
        <taxon>Pantoea</taxon>
    </lineage>
</organism>
<reference evidence="2" key="1">
    <citation type="submission" date="2023-07" db="EMBL/GenBank/DDBJ databases">
        <title>Structural and functional analysis of rice phyllospheric bacteria for their antimicrobial properties and defense elicitation against blast disease.</title>
        <authorList>
            <person name="Sahu K.P."/>
            <person name="Asharani P."/>
            <person name="Kumar M."/>
            <person name="Reddy B."/>
            <person name="Kumar A."/>
        </authorList>
    </citation>
    <scope>NUCLEOTIDE SEQUENCE [LARGE SCALE GENOMIC DNA]</scope>
    <source>
        <strain evidence="2">OsEp_Plm_30P10</strain>
    </source>
</reference>
<sequence>MEKCATLMALKKIDYEQIFTLDCQLNTLFFPTLSLRIVLNETQKRLLLCLLNGINIKREIIALVWQENHQRINDNNYHQLVFQMRALFQRNGLPGELIITIPNYGLKLNEQLLRSLVECQGENETPGDEKASSSKQRALLPRLLAFARSIF</sequence>
<dbReference type="RefSeq" id="WP_322543726.1">
    <property type="nucleotide sequence ID" value="NZ_JAOBTT010000001.1"/>
</dbReference>
<evidence type="ECO:0000313" key="1">
    <source>
        <dbReference type="EMBL" id="MDZ7277560.1"/>
    </source>
</evidence>